<reference evidence="3" key="1">
    <citation type="submission" date="2022-11" db="EMBL/GenBank/DDBJ databases">
        <authorList>
            <person name="Petersen C."/>
        </authorList>
    </citation>
    <scope>NUCLEOTIDE SEQUENCE</scope>
    <source>
        <strain evidence="3">IBT 20477</strain>
    </source>
</reference>
<evidence type="ECO:0000256" key="2">
    <source>
        <dbReference type="ARBA" id="ARBA00023445"/>
    </source>
</evidence>
<dbReference type="EMBL" id="JAPQKQ010000006">
    <property type="protein sequence ID" value="KAJ5192221.1"/>
    <property type="molecule type" value="Genomic_DNA"/>
</dbReference>
<dbReference type="SUPFAM" id="SSF51735">
    <property type="entry name" value="NAD(P)-binding Rossmann-fold domains"/>
    <property type="match status" value="1"/>
</dbReference>
<dbReference type="Gene3D" id="3.40.50.720">
    <property type="entry name" value="NAD(P)-binding Rossmann-like Domain"/>
    <property type="match status" value="1"/>
</dbReference>
<protein>
    <recommendedName>
        <fullName evidence="5">NAD-dependent epimerase/dehydratase domain-containing protein</fullName>
    </recommendedName>
</protein>
<dbReference type="AlphaFoldDB" id="A0A9W9M750"/>
<sequence>MGTNVTLLAPIRILEFPYSWAFKPSPAHLAAEAELVSVWACVGDGDGKGEILKICVVGIASILPGKGSWLGHVYSEADWNMTPYEVAAAKGALAGLAYSTAKALAERAAWDFIKTNKPNFDIATIMPPMVYGPNINATANLAKLNTSSSDIYRLISSQTKSSDEVPQNMFWSFVGVRDVSKAHLRAYEVPEAGGERFFLCTGNFTYQQFVDVLREKIPEIQDRVPVGNPGTGAVPSTVYTIDNTKSQKILGIQYHTLEDTVVDAARSLLELEGKSAQVIG</sequence>
<comment type="similarity">
    <text evidence="2">Belongs to the NAD(P)-dependent epimerase/dehydratase family. Dihydroflavonol-4-reductase subfamily.</text>
</comment>
<gene>
    <name evidence="3" type="ORF">N7449_008363</name>
</gene>
<dbReference type="PANTHER" id="PTHR10366">
    <property type="entry name" value="NAD DEPENDENT EPIMERASE/DEHYDRATASE"/>
    <property type="match status" value="1"/>
</dbReference>
<dbReference type="OrthoDB" id="2735536at2759"/>
<evidence type="ECO:0000313" key="4">
    <source>
        <dbReference type="Proteomes" id="UP001150942"/>
    </source>
</evidence>
<dbReference type="GO" id="GO:0016616">
    <property type="term" value="F:oxidoreductase activity, acting on the CH-OH group of donors, NAD or NADP as acceptor"/>
    <property type="evidence" value="ECO:0007669"/>
    <property type="project" value="TreeGrafter"/>
</dbReference>
<keyword evidence="1" id="KW-0560">Oxidoreductase</keyword>
<evidence type="ECO:0008006" key="5">
    <source>
        <dbReference type="Google" id="ProtNLM"/>
    </source>
</evidence>
<dbReference type="InterPro" id="IPR036291">
    <property type="entry name" value="NAD(P)-bd_dom_sf"/>
</dbReference>
<proteinExistence type="inferred from homology"/>
<evidence type="ECO:0000256" key="1">
    <source>
        <dbReference type="ARBA" id="ARBA00023002"/>
    </source>
</evidence>
<dbReference type="PANTHER" id="PTHR10366:SF564">
    <property type="entry name" value="STEROL-4-ALPHA-CARBOXYLATE 3-DEHYDROGENASE, DECARBOXYLATING"/>
    <property type="match status" value="1"/>
</dbReference>
<evidence type="ECO:0000313" key="3">
    <source>
        <dbReference type="EMBL" id="KAJ5192221.1"/>
    </source>
</evidence>
<organism evidence="3 4">
    <name type="scientific">Penicillium cf. viridicatum</name>
    <dbReference type="NCBI Taxonomy" id="2972119"/>
    <lineage>
        <taxon>Eukaryota</taxon>
        <taxon>Fungi</taxon>
        <taxon>Dikarya</taxon>
        <taxon>Ascomycota</taxon>
        <taxon>Pezizomycotina</taxon>
        <taxon>Eurotiomycetes</taxon>
        <taxon>Eurotiomycetidae</taxon>
        <taxon>Eurotiales</taxon>
        <taxon>Aspergillaceae</taxon>
        <taxon>Penicillium</taxon>
    </lineage>
</organism>
<keyword evidence="4" id="KW-1185">Reference proteome</keyword>
<dbReference type="Proteomes" id="UP001150942">
    <property type="component" value="Unassembled WGS sequence"/>
</dbReference>
<name>A0A9W9M750_9EURO</name>
<comment type="caution">
    <text evidence="3">The sequence shown here is derived from an EMBL/GenBank/DDBJ whole genome shotgun (WGS) entry which is preliminary data.</text>
</comment>
<accession>A0A9W9M750</accession>
<dbReference type="InterPro" id="IPR050425">
    <property type="entry name" value="NAD(P)_dehydrat-like"/>
</dbReference>
<reference evidence="3" key="2">
    <citation type="journal article" date="2023" name="IMA Fungus">
        <title>Comparative genomic study of the Penicillium genus elucidates a diverse pangenome and 15 lateral gene transfer events.</title>
        <authorList>
            <person name="Petersen C."/>
            <person name="Sorensen T."/>
            <person name="Nielsen M.R."/>
            <person name="Sondergaard T.E."/>
            <person name="Sorensen J.L."/>
            <person name="Fitzpatrick D.A."/>
            <person name="Frisvad J.C."/>
            <person name="Nielsen K.L."/>
        </authorList>
    </citation>
    <scope>NUCLEOTIDE SEQUENCE</scope>
    <source>
        <strain evidence="3">IBT 20477</strain>
    </source>
</reference>